<organism evidence="2">
    <name type="scientific">marine sediment metagenome</name>
    <dbReference type="NCBI Taxonomy" id="412755"/>
    <lineage>
        <taxon>unclassified sequences</taxon>
        <taxon>metagenomes</taxon>
        <taxon>ecological metagenomes</taxon>
    </lineage>
</organism>
<name>X0WHK7_9ZZZZ</name>
<dbReference type="EMBL" id="BARS01049202">
    <property type="protein sequence ID" value="GAG30439.1"/>
    <property type="molecule type" value="Genomic_DNA"/>
</dbReference>
<feature type="domain" description="HTH merR-type" evidence="1">
    <location>
        <begin position="6"/>
        <end position="53"/>
    </location>
</feature>
<evidence type="ECO:0000313" key="2">
    <source>
        <dbReference type="EMBL" id="GAG30439.1"/>
    </source>
</evidence>
<sequence length="60" mass="6983">MDRILTVSEAARELGRSEKWLRNSEAKGKIPRARRDLNGWRVYTEEDIAKIKQLLVPSCK</sequence>
<dbReference type="AlphaFoldDB" id="X0WHK7"/>
<comment type="caution">
    <text evidence="2">The sequence shown here is derived from an EMBL/GenBank/DDBJ whole genome shotgun (WGS) entry which is preliminary data.</text>
</comment>
<protein>
    <recommendedName>
        <fullName evidence="1">HTH merR-type domain-containing protein</fullName>
    </recommendedName>
</protein>
<dbReference type="Gene3D" id="1.10.1660.10">
    <property type="match status" value="1"/>
</dbReference>
<evidence type="ECO:0000259" key="1">
    <source>
        <dbReference type="Pfam" id="PF13411"/>
    </source>
</evidence>
<gene>
    <name evidence="2" type="ORF">S01H1_73626</name>
</gene>
<dbReference type="GO" id="GO:0006355">
    <property type="term" value="P:regulation of DNA-templated transcription"/>
    <property type="evidence" value="ECO:0007669"/>
    <property type="project" value="InterPro"/>
</dbReference>
<accession>X0WHK7</accession>
<dbReference type="GO" id="GO:0003677">
    <property type="term" value="F:DNA binding"/>
    <property type="evidence" value="ECO:0007669"/>
    <property type="project" value="InterPro"/>
</dbReference>
<dbReference type="InterPro" id="IPR009061">
    <property type="entry name" value="DNA-bd_dom_put_sf"/>
</dbReference>
<dbReference type="Pfam" id="PF13411">
    <property type="entry name" value="MerR_1"/>
    <property type="match status" value="1"/>
</dbReference>
<dbReference type="SUPFAM" id="SSF46955">
    <property type="entry name" value="Putative DNA-binding domain"/>
    <property type="match status" value="1"/>
</dbReference>
<dbReference type="InterPro" id="IPR000551">
    <property type="entry name" value="MerR-type_HTH_dom"/>
</dbReference>
<reference evidence="2" key="1">
    <citation type="journal article" date="2014" name="Front. Microbiol.">
        <title>High frequency of phylogenetically diverse reductive dehalogenase-homologous genes in deep subseafloor sedimentary metagenomes.</title>
        <authorList>
            <person name="Kawai M."/>
            <person name="Futagami T."/>
            <person name="Toyoda A."/>
            <person name="Takaki Y."/>
            <person name="Nishi S."/>
            <person name="Hori S."/>
            <person name="Arai W."/>
            <person name="Tsubouchi T."/>
            <person name="Morono Y."/>
            <person name="Uchiyama I."/>
            <person name="Ito T."/>
            <person name="Fujiyama A."/>
            <person name="Inagaki F."/>
            <person name="Takami H."/>
        </authorList>
    </citation>
    <scope>NUCLEOTIDE SEQUENCE</scope>
    <source>
        <strain evidence="2">Expedition CK06-06</strain>
    </source>
</reference>
<proteinExistence type="predicted"/>